<dbReference type="Proteomes" id="UP001177021">
    <property type="component" value="Unassembled WGS sequence"/>
</dbReference>
<protein>
    <submittedName>
        <fullName evidence="1">Uncharacterized protein</fullName>
    </submittedName>
</protein>
<evidence type="ECO:0000313" key="1">
    <source>
        <dbReference type="EMBL" id="CAJ2665106.1"/>
    </source>
</evidence>
<evidence type="ECO:0000313" key="2">
    <source>
        <dbReference type="Proteomes" id="UP001177021"/>
    </source>
</evidence>
<reference evidence="1" key="1">
    <citation type="submission" date="2023-10" db="EMBL/GenBank/DDBJ databases">
        <authorList>
            <person name="Rodriguez Cubillos JULIANA M."/>
            <person name="De Vega J."/>
        </authorList>
    </citation>
    <scope>NUCLEOTIDE SEQUENCE</scope>
</reference>
<proteinExistence type="predicted"/>
<sequence length="252" mass="29142">MHAREEKMFHTVLYPDKPQIEIPATFKKIWYKKLKTHEHAWLVHPDGEKTLVHLNLYKFDSYLSSGIIVSQNLNVNEPTEIILEYEEADNRFKVTVIKNEKDDILKTIPNAGAAAEKSNAQAITQSTFNSAIINPHLLDFNFHGAYKWEKKVTKANACRKKNQPLYVPRDGVRHSLQHKEFIVVQCAHCQILVKCKISPATRDDNNTEKYITTGWNDFVKHKKPKVDDKMEFELNQAGTVLRVKFVNNDTNN</sequence>
<organism evidence="1 2">
    <name type="scientific">Trifolium pratense</name>
    <name type="common">Red clover</name>
    <dbReference type="NCBI Taxonomy" id="57577"/>
    <lineage>
        <taxon>Eukaryota</taxon>
        <taxon>Viridiplantae</taxon>
        <taxon>Streptophyta</taxon>
        <taxon>Embryophyta</taxon>
        <taxon>Tracheophyta</taxon>
        <taxon>Spermatophyta</taxon>
        <taxon>Magnoliopsida</taxon>
        <taxon>eudicotyledons</taxon>
        <taxon>Gunneridae</taxon>
        <taxon>Pentapetalae</taxon>
        <taxon>rosids</taxon>
        <taxon>fabids</taxon>
        <taxon>Fabales</taxon>
        <taxon>Fabaceae</taxon>
        <taxon>Papilionoideae</taxon>
        <taxon>50 kb inversion clade</taxon>
        <taxon>NPAAA clade</taxon>
        <taxon>Hologalegina</taxon>
        <taxon>IRL clade</taxon>
        <taxon>Trifolieae</taxon>
        <taxon>Trifolium</taxon>
    </lineage>
</organism>
<keyword evidence="2" id="KW-1185">Reference proteome</keyword>
<accession>A0ACB0L7G2</accession>
<dbReference type="EMBL" id="CASHSV030000409">
    <property type="protein sequence ID" value="CAJ2665106.1"/>
    <property type="molecule type" value="Genomic_DNA"/>
</dbReference>
<comment type="caution">
    <text evidence="1">The sequence shown here is derived from an EMBL/GenBank/DDBJ whole genome shotgun (WGS) entry which is preliminary data.</text>
</comment>
<gene>
    <name evidence="1" type="ORF">MILVUS5_LOCUS30159</name>
</gene>
<name>A0ACB0L7G2_TRIPR</name>